<proteinExistence type="predicted"/>
<accession>A0A223P1Y5</accession>
<organism evidence="1 2">
    <name type="scientific">Mucilaginibacter xinganensis</name>
    <dbReference type="NCBI Taxonomy" id="1234841"/>
    <lineage>
        <taxon>Bacteria</taxon>
        <taxon>Pseudomonadati</taxon>
        <taxon>Bacteroidota</taxon>
        <taxon>Sphingobacteriia</taxon>
        <taxon>Sphingobacteriales</taxon>
        <taxon>Sphingobacteriaceae</taxon>
        <taxon>Mucilaginibacter</taxon>
    </lineage>
</organism>
<protein>
    <submittedName>
        <fullName evidence="1">Uncharacterized protein</fullName>
    </submittedName>
</protein>
<sequence>MMPGCLTLPSPKERVLKSCDLNRHAYLNYFDDARMPHPALSKGEGFKKVAILIGTHT</sequence>
<gene>
    <name evidence="1" type="ORF">MuYL_3956</name>
</gene>
<dbReference type="Proteomes" id="UP000215002">
    <property type="component" value="Chromosome"/>
</dbReference>
<evidence type="ECO:0000313" key="2">
    <source>
        <dbReference type="Proteomes" id="UP000215002"/>
    </source>
</evidence>
<dbReference type="EMBL" id="CP022743">
    <property type="protein sequence ID" value="ASU35841.1"/>
    <property type="molecule type" value="Genomic_DNA"/>
</dbReference>
<reference evidence="1 2" key="1">
    <citation type="submission" date="2017-08" db="EMBL/GenBank/DDBJ databases">
        <title>Complete genome sequence of Mucilaginibacter sp. strain BJC16-A31.</title>
        <authorList>
            <consortium name="Henan University of Science and Technology"/>
            <person name="You X."/>
        </authorList>
    </citation>
    <scope>NUCLEOTIDE SEQUENCE [LARGE SCALE GENOMIC DNA]</scope>
    <source>
        <strain evidence="1 2">BJC16-A31</strain>
    </source>
</reference>
<dbReference type="KEGG" id="muc:MuYL_3956"/>
<dbReference type="AlphaFoldDB" id="A0A223P1Y5"/>
<evidence type="ECO:0000313" key="1">
    <source>
        <dbReference type="EMBL" id="ASU35841.1"/>
    </source>
</evidence>
<name>A0A223P1Y5_9SPHI</name>
<keyword evidence="2" id="KW-1185">Reference proteome</keyword>